<dbReference type="Gene3D" id="3.40.50.10090">
    <property type="match status" value="1"/>
</dbReference>
<accession>A0A424YWW4</accession>
<feature type="non-terminal residue" evidence="2">
    <location>
        <position position="131"/>
    </location>
</feature>
<reference evidence="2 3" key="1">
    <citation type="submission" date="2018-08" db="EMBL/GenBank/DDBJ databases">
        <title>The metabolism and importance of syntrophic acetate oxidation coupled to methane or sulfide production in haloalkaline environments.</title>
        <authorList>
            <person name="Timmers P.H.A."/>
            <person name="Vavourakis C.D."/>
            <person name="Sorokin D.Y."/>
            <person name="Sinninghe Damste J.S."/>
            <person name="Muyzer G."/>
            <person name="Stams A.J.M."/>
            <person name="Plugge C.M."/>
        </authorList>
    </citation>
    <scope>NUCLEOTIDE SEQUENCE [LARGE SCALE GENOMIC DNA]</scope>
    <source>
        <strain evidence="2">MSAO_Arc3</strain>
    </source>
</reference>
<evidence type="ECO:0000313" key="3">
    <source>
        <dbReference type="Proteomes" id="UP000284763"/>
    </source>
</evidence>
<dbReference type="EMBL" id="QZAB01000362">
    <property type="protein sequence ID" value="RQD84439.1"/>
    <property type="molecule type" value="Genomic_DNA"/>
</dbReference>
<feature type="domain" description="Tetrapyrrole biosynthesis uroporphyrinogen III synthase" evidence="1">
    <location>
        <begin position="22"/>
        <end position="130"/>
    </location>
</feature>
<gene>
    <name evidence="2" type="ORF">D5R95_05790</name>
</gene>
<dbReference type="PANTHER" id="PTHR40082:SF1">
    <property type="entry name" value="BLR5956 PROTEIN"/>
    <property type="match status" value="1"/>
</dbReference>
<dbReference type="Proteomes" id="UP000284763">
    <property type="component" value="Unassembled WGS sequence"/>
</dbReference>
<dbReference type="CDD" id="cd06578">
    <property type="entry name" value="HemD"/>
    <property type="match status" value="1"/>
</dbReference>
<dbReference type="GO" id="GO:0006780">
    <property type="term" value="P:uroporphyrinogen III biosynthetic process"/>
    <property type="evidence" value="ECO:0007669"/>
    <property type="project" value="InterPro"/>
</dbReference>
<name>A0A424YWW4_9EURY</name>
<dbReference type="InterPro" id="IPR036108">
    <property type="entry name" value="4pyrrol_syn_uPrphyn_synt_sf"/>
</dbReference>
<proteinExistence type="predicted"/>
<dbReference type="Pfam" id="PF02602">
    <property type="entry name" value="HEM4"/>
    <property type="match status" value="1"/>
</dbReference>
<dbReference type="AlphaFoldDB" id="A0A424YWW4"/>
<comment type="caution">
    <text evidence="2">The sequence shown here is derived from an EMBL/GenBank/DDBJ whole genome shotgun (WGS) entry which is preliminary data.</text>
</comment>
<organism evidence="2 3">
    <name type="scientific">Methanosalsum natronophilum</name>
    <dbReference type="NCBI Taxonomy" id="768733"/>
    <lineage>
        <taxon>Archaea</taxon>
        <taxon>Methanobacteriati</taxon>
        <taxon>Methanobacteriota</taxon>
        <taxon>Stenosarchaea group</taxon>
        <taxon>Methanomicrobia</taxon>
        <taxon>Methanosarcinales</taxon>
        <taxon>Methanosarcinaceae</taxon>
        <taxon>Methanosalsum</taxon>
    </lineage>
</organism>
<evidence type="ECO:0000259" key="1">
    <source>
        <dbReference type="Pfam" id="PF02602"/>
    </source>
</evidence>
<dbReference type="SUPFAM" id="SSF69618">
    <property type="entry name" value="HemD-like"/>
    <property type="match status" value="1"/>
</dbReference>
<dbReference type="InterPro" id="IPR039793">
    <property type="entry name" value="UROS/Hem4"/>
</dbReference>
<dbReference type="GO" id="GO:0004852">
    <property type="term" value="F:uroporphyrinogen-III synthase activity"/>
    <property type="evidence" value="ECO:0007669"/>
    <property type="project" value="InterPro"/>
</dbReference>
<dbReference type="InterPro" id="IPR003754">
    <property type="entry name" value="4pyrrol_synth_uPrphyn_synth"/>
</dbReference>
<protein>
    <submittedName>
        <fullName evidence="2">Uroporphyrinogen-III synthase</fullName>
    </submittedName>
</protein>
<sequence>MTSQRTRPVIAIMRPERYLEESAKLAEDMGFEPILVPMVQLIEKESEYFDGFVTRVIDGLSDYVIFTSANGIIFTLNQIELSQKKKFIDALNSTKVIAIGPNTKKELEVNGIKIHSIPDVYSTHGLLDHLC</sequence>
<dbReference type="PANTHER" id="PTHR40082">
    <property type="entry name" value="BLR5956 PROTEIN"/>
    <property type="match status" value="1"/>
</dbReference>
<evidence type="ECO:0000313" key="2">
    <source>
        <dbReference type="EMBL" id="RQD84439.1"/>
    </source>
</evidence>